<protein>
    <submittedName>
        <fullName evidence="1">Uncharacterized protein</fullName>
    </submittedName>
</protein>
<dbReference type="AlphaFoldDB" id="A0A6C0L0R6"/>
<accession>A0A6C0L0R6</accession>
<sequence length="313" mass="35196">MDMRITPLRISTMTTTCQMGSTIRLDLLFEKINTIPYWYLGEGVLKMEYKGETKGICRNDIMLRRKRVKKTFFNQSSLVVRLQINDTIWKEVNIKLFSNGGVQMTGVPDDRTGRAAIEWLASHIESSYEGVFPTKRGIHRYETQLVNSDYSISVPIRREKLHKILVETYGLFSTFESTIYQGVNTKFYYNKARKTGPPGICLCPSPCEGTGNGEAIGDCKRITISPFQTGRIIITGARSLEQIEEAYRFMNEIFVKHAADIIRVSVVAPPAVAVAVAVAAPSPAKSKHLWVPHPSPRNIVQIPAEKVIETLPD</sequence>
<evidence type="ECO:0000313" key="1">
    <source>
        <dbReference type="EMBL" id="QHU22138.1"/>
    </source>
</evidence>
<proteinExistence type="predicted"/>
<organism evidence="1">
    <name type="scientific">viral metagenome</name>
    <dbReference type="NCBI Taxonomy" id="1070528"/>
    <lineage>
        <taxon>unclassified sequences</taxon>
        <taxon>metagenomes</taxon>
        <taxon>organismal metagenomes</taxon>
    </lineage>
</organism>
<dbReference type="InterPro" id="IPR012295">
    <property type="entry name" value="TBP_dom_sf"/>
</dbReference>
<reference evidence="1" key="1">
    <citation type="journal article" date="2020" name="Nature">
        <title>Giant virus diversity and host interactions through global metagenomics.</title>
        <authorList>
            <person name="Schulz F."/>
            <person name="Roux S."/>
            <person name="Paez-Espino D."/>
            <person name="Jungbluth S."/>
            <person name="Walsh D.A."/>
            <person name="Denef V.J."/>
            <person name="McMahon K.D."/>
            <person name="Konstantinidis K.T."/>
            <person name="Eloe-Fadrosh E.A."/>
            <person name="Kyrpides N.C."/>
            <person name="Woyke T."/>
        </authorList>
    </citation>
    <scope>NUCLEOTIDE SEQUENCE</scope>
    <source>
        <strain evidence="1">GVMAG-S-3300013286-35</strain>
    </source>
</reference>
<name>A0A6C0L0R6_9ZZZZ</name>
<dbReference type="SUPFAM" id="SSF55945">
    <property type="entry name" value="TATA-box binding protein-like"/>
    <property type="match status" value="1"/>
</dbReference>
<dbReference type="EMBL" id="MN740997">
    <property type="protein sequence ID" value="QHU22138.1"/>
    <property type="molecule type" value="Genomic_DNA"/>
</dbReference>
<dbReference type="Gene3D" id="3.30.310.10">
    <property type="entry name" value="TATA-Binding Protein"/>
    <property type="match status" value="1"/>
</dbReference>